<evidence type="ECO:0000313" key="1">
    <source>
        <dbReference type="EMBL" id="ARF08114.1"/>
    </source>
</evidence>
<dbReference type="EMBL" id="KY684083">
    <property type="protein sequence ID" value="ARF08114.1"/>
    <property type="molecule type" value="Genomic_DNA"/>
</dbReference>
<gene>
    <name evidence="1" type="ORF">Catovirus_1_164</name>
</gene>
<accession>A0A1V0S8T3</accession>
<organism evidence="1">
    <name type="scientific">Catovirus CTV1</name>
    <dbReference type="NCBI Taxonomy" id="1977631"/>
    <lineage>
        <taxon>Viruses</taxon>
        <taxon>Varidnaviria</taxon>
        <taxon>Bamfordvirae</taxon>
        <taxon>Nucleocytoviricota</taxon>
        <taxon>Megaviricetes</taxon>
        <taxon>Imitervirales</taxon>
        <taxon>Mimiviridae</taxon>
        <taxon>Klosneuvirinae</taxon>
        <taxon>Catovirus</taxon>
    </lineage>
</organism>
<reference evidence="1" key="1">
    <citation type="journal article" date="2017" name="Science">
        <title>Giant viruses with an expanded complement of translation system components.</title>
        <authorList>
            <person name="Schulz F."/>
            <person name="Yutin N."/>
            <person name="Ivanova N.N."/>
            <person name="Ortega D.R."/>
            <person name="Lee T.K."/>
            <person name="Vierheilig J."/>
            <person name="Daims H."/>
            <person name="Horn M."/>
            <person name="Wagner M."/>
            <person name="Jensen G.J."/>
            <person name="Kyrpides N.C."/>
            <person name="Koonin E.V."/>
            <person name="Woyke T."/>
        </authorList>
    </citation>
    <scope>NUCLEOTIDE SEQUENCE</scope>
    <source>
        <strain evidence="1">CTV1</strain>
    </source>
</reference>
<proteinExistence type="predicted"/>
<protein>
    <submittedName>
        <fullName evidence="1">Uncharacterized protein</fullName>
    </submittedName>
</protein>
<name>A0A1V0S8T3_9VIRU</name>
<sequence length="100" mass="11879">MNYPRYNITQKDLNELREQIYNVFALLGNRSKKEKEGHKKELDEAFKLFNTFTKMEQLDDLLIKIETILKSVRSKYHSVEATSIVRSLFERLRANTLIVN</sequence>